<dbReference type="InterPro" id="IPR036097">
    <property type="entry name" value="HisK_dim/P_sf"/>
</dbReference>
<gene>
    <name evidence="11" type="ORF">VF724_02075</name>
</gene>
<feature type="domain" description="Histidine kinase" evidence="9">
    <location>
        <begin position="31"/>
        <end position="233"/>
    </location>
</feature>
<dbReference type="Proteomes" id="UP001310386">
    <property type="component" value="Unassembled WGS sequence"/>
</dbReference>
<evidence type="ECO:0000256" key="3">
    <source>
        <dbReference type="ARBA" id="ARBA00022553"/>
    </source>
</evidence>
<dbReference type="Gene3D" id="1.10.287.130">
    <property type="match status" value="1"/>
</dbReference>
<dbReference type="SMART" id="SM00387">
    <property type="entry name" value="HATPase_c"/>
    <property type="match status" value="1"/>
</dbReference>
<dbReference type="RefSeq" id="WP_371752556.1">
    <property type="nucleotide sequence ID" value="NZ_JAYJLD010000002.1"/>
</dbReference>
<dbReference type="PROSITE" id="PS50109">
    <property type="entry name" value="HIS_KIN"/>
    <property type="match status" value="1"/>
</dbReference>
<evidence type="ECO:0000256" key="2">
    <source>
        <dbReference type="ARBA" id="ARBA00012438"/>
    </source>
</evidence>
<evidence type="ECO:0000259" key="9">
    <source>
        <dbReference type="PROSITE" id="PS50109"/>
    </source>
</evidence>
<dbReference type="SUPFAM" id="SSF55874">
    <property type="entry name" value="ATPase domain of HSP90 chaperone/DNA topoisomerase II/histidine kinase"/>
    <property type="match status" value="1"/>
</dbReference>
<comment type="catalytic activity">
    <reaction evidence="1">
        <text>ATP + protein L-histidine = ADP + protein N-phospho-L-histidine.</text>
        <dbReference type="EC" id="2.7.13.3"/>
    </reaction>
</comment>
<dbReference type="InterPro" id="IPR036513">
    <property type="entry name" value="STAS_dom_sf"/>
</dbReference>
<dbReference type="SUPFAM" id="SSF47384">
    <property type="entry name" value="Homodimeric domain of signal transducing histidine kinase"/>
    <property type="match status" value="1"/>
</dbReference>
<evidence type="ECO:0000256" key="1">
    <source>
        <dbReference type="ARBA" id="ARBA00000085"/>
    </source>
</evidence>
<comment type="caution">
    <text evidence="11">The sequence shown here is derived from an EMBL/GenBank/DDBJ whole genome shotgun (WGS) entry which is preliminary data.</text>
</comment>
<keyword evidence="8" id="KW-0902">Two-component regulatory system</keyword>
<dbReference type="PROSITE" id="PS50801">
    <property type="entry name" value="STAS"/>
    <property type="match status" value="1"/>
</dbReference>
<evidence type="ECO:0000259" key="10">
    <source>
        <dbReference type="PROSITE" id="PS50801"/>
    </source>
</evidence>
<dbReference type="CDD" id="cd07041">
    <property type="entry name" value="STAS_RsbR_RsbS_like"/>
    <property type="match status" value="1"/>
</dbReference>
<accession>A0ABU5ZD60</accession>
<dbReference type="SUPFAM" id="SSF52091">
    <property type="entry name" value="SpoIIaa-like"/>
    <property type="match status" value="1"/>
</dbReference>
<dbReference type="Gene3D" id="3.30.750.24">
    <property type="entry name" value="STAS domain"/>
    <property type="match status" value="1"/>
</dbReference>
<evidence type="ECO:0000256" key="5">
    <source>
        <dbReference type="ARBA" id="ARBA00022741"/>
    </source>
</evidence>
<dbReference type="InterPro" id="IPR004358">
    <property type="entry name" value="Sig_transdc_His_kin-like_C"/>
</dbReference>
<keyword evidence="12" id="KW-1185">Reference proteome</keyword>
<evidence type="ECO:0000313" key="12">
    <source>
        <dbReference type="Proteomes" id="UP001310386"/>
    </source>
</evidence>
<dbReference type="PRINTS" id="PR00344">
    <property type="entry name" value="BCTRLSENSOR"/>
</dbReference>
<keyword evidence="3" id="KW-0597">Phosphoprotein</keyword>
<evidence type="ECO:0000256" key="7">
    <source>
        <dbReference type="ARBA" id="ARBA00022840"/>
    </source>
</evidence>
<feature type="domain" description="STAS" evidence="10">
    <location>
        <begin position="411"/>
        <end position="510"/>
    </location>
</feature>
<dbReference type="InterPro" id="IPR005467">
    <property type="entry name" value="His_kinase_dom"/>
</dbReference>
<dbReference type="EC" id="2.7.13.3" evidence="2"/>
<keyword evidence="4" id="KW-0808">Transferase</keyword>
<protein>
    <recommendedName>
        <fullName evidence="2">histidine kinase</fullName>
        <ecNumber evidence="2">2.7.13.3</ecNumber>
    </recommendedName>
</protein>
<evidence type="ECO:0000256" key="6">
    <source>
        <dbReference type="ARBA" id="ARBA00022777"/>
    </source>
</evidence>
<dbReference type="GO" id="GO:0005524">
    <property type="term" value="F:ATP binding"/>
    <property type="evidence" value="ECO:0007669"/>
    <property type="project" value="UniProtKB-KW"/>
</dbReference>
<evidence type="ECO:0000313" key="11">
    <source>
        <dbReference type="EMBL" id="MEB3100445.1"/>
    </source>
</evidence>
<dbReference type="InterPro" id="IPR003661">
    <property type="entry name" value="HisK_dim/P_dom"/>
</dbReference>
<dbReference type="Pfam" id="PF01740">
    <property type="entry name" value="STAS"/>
    <property type="match status" value="1"/>
</dbReference>
<name>A0ABU5ZD60_9BACL</name>
<dbReference type="Gene3D" id="3.30.565.10">
    <property type="entry name" value="Histidine kinase-like ATPase, C-terminal domain"/>
    <property type="match status" value="1"/>
</dbReference>
<dbReference type="InterPro" id="IPR036890">
    <property type="entry name" value="HATPase_C_sf"/>
</dbReference>
<keyword evidence="5" id="KW-0547">Nucleotide-binding</keyword>
<sequence>MQSNKPEVNLNVNDKENNLVRLANIGQISAGIAHEIRNPLTAVKGFLQLLREQTSHKYLDIASSELDRAISALQNLLQVSKPDFDDEPYEPINLCTELESLLFLFQDQIYRVSIEKDFRDCEMVINGKRNQLKKALFNLLKNAFEAISDEGLITVQHYGKDDRLIVSVRDSGVGLSADQLKLLGTPFYTTKADGTGMGLTQVYSTIYQHEAEIEVHSKEGEGTEFILSFPLGERGVESGPTEILPDEGVSVKQFLRRNKAALCRTLTASAEPFFKRLEAGGRIEPHIFTEMMELLLDMTAEGGSQELTLLSRTKAKAAAQGGVPIGKVLEFLHLIRMELIRSLEEYATVTWPNDRNKILAFERNVHVMLDTCMLEFVESYQTCLAEEESIRRESEEIGSAVLIPVGLSACLLPLHGLLNDGKTRKIKDKILREIKSLRINNLVVDLTGISGMDIAGAGHLLNMINALRLMGIQITLTGIRAEIANFLVDSGMRIFDAVDIKADLYHYLQG</sequence>
<reference evidence="11" key="1">
    <citation type="submission" date="2023-12" db="EMBL/GenBank/DDBJ databases">
        <title>Fervidustalea candida gen. nov., sp. nov., a novel member of the family Paenibacillaceae isolated from a geothermal area.</title>
        <authorList>
            <person name="Li W.-J."/>
            <person name="Jiao J.-Y."/>
            <person name="Chen Y."/>
        </authorList>
    </citation>
    <scope>NUCLEOTIDE SEQUENCE</scope>
    <source>
        <strain evidence="11">SYSU GA230002</strain>
    </source>
</reference>
<dbReference type="Pfam" id="PF02518">
    <property type="entry name" value="HATPase_c"/>
    <property type="match status" value="1"/>
</dbReference>
<dbReference type="CDD" id="cd00082">
    <property type="entry name" value="HisKA"/>
    <property type="match status" value="1"/>
</dbReference>
<dbReference type="PANTHER" id="PTHR43065:SF46">
    <property type="entry name" value="C4-DICARBOXYLATE TRANSPORT SENSOR PROTEIN DCTB"/>
    <property type="match status" value="1"/>
</dbReference>
<evidence type="ECO:0000256" key="8">
    <source>
        <dbReference type="ARBA" id="ARBA00023012"/>
    </source>
</evidence>
<dbReference type="InterPro" id="IPR003594">
    <property type="entry name" value="HATPase_dom"/>
</dbReference>
<proteinExistence type="predicted"/>
<organism evidence="11 12">
    <name type="scientific">Ferviditalea candida</name>
    <dbReference type="NCBI Taxonomy" id="3108399"/>
    <lineage>
        <taxon>Bacteria</taxon>
        <taxon>Bacillati</taxon>
        <taxon>Bacillota</taxon>
        <taxon>Bacilli</taxon>
        <taxon>Bacillales</taxon>
        <taxon>Paenibacillaceae</taxon>
        <taxon>Ferviditalea</taxon>
    </lineage>
</organism>
<dbReference type="PANTHER" id="PTHR43065">
    <property type="entry name" value="SENSOR HISTIDINE KINASE"/>
    <property type="match status" value="1"/>
</dbReference>
<keyword evidence="7 11" id="KW-0067">ATP-binding</keyword>
<dbReference type="EMBL" id="JAYJLD010000002">
    <property type="protein sequence ID" value="MEB3100445.1"/>
    <property type="molecule type" value="Genomic_DNA"/>
</dbReference>
<evidence type="ECO:0000256" key="4">
    <source>
        <dbReference type="ARBA" id="ARBA00022679"/>
    </source>
</evidence>
<dbReference type="SMART" id="SM00388">
    <property type="entry name" value="HisKA"/>
    <property type="match status" value="1"/>
</dbReference>
<dbReference type="Pfam" id="PF00512">
    <property type="entry name" value="HisKA"/>
    <property type="match status" value="1"/>
</dbReference>
<keyword evidence="6" id="KW-0418">Kinase</keyword>
<dbReference type="InterPro" id="IPR002645">
    <property type="entry name" value="STAS_dom"/>
</dbReference>